<feature type="domain" description="DUF7344" evidence="1">
    <location>
        <begin position="13"/>
        <end position="90"/>
    </location>
</feature>
<proteinExistence type="predicted"/>
<evidence type="ECO:0000259" key="1">
    <source>
        <dbReference type="Pfam" id="PF24035"/>
    </source>
</evidence>
<gene>
    <name evidence="2" type="ORF">NDI89_07815</name>
</gene>
<dbReference type="Pfam" id="PF24035">
    <property type="entry name" value="DUF7344"/>
    <property type="match status" value="1"/>
</dbReference>
<name>A0A9Q4L400_9EURY</name>
<dbReference type="RefSeq" id="WP_277520975.1">
    <property type="nucleotide sequence ID" value="NZ_JAMQOT010000002.1"/>
</dbReference>
<dbReference type="Proteomes" id="UP001154061">
    <property type="component" value="Unassembled WGS sequence"/>
</dbReference>
<evidence type="ECO:0000313" key="3">
    <source>
        <dbReference type="Proteomes" id="UP001154061"/>
    </source>
</evidence>
<accession>A0A9Q4L400</accession>
<organism evidence="2 3">
    <name type="scientific">Natrinema salsiterrestre</name>
    <dbReference type="NCBI Taxonomy" id="2950540"/>
    <lineage>
        <taxon>Archaea</taxon>
        <taxon>Methanobacteriati</taxon>
        <taxon>Methanobacteriota</taxon>
        <taxon>Stenosarchaea group</taxon>
        <taxon>Halobacteria</taxon>
        <taxon>Halobacteriales</taxon>
        <taxon>Natrialbaceae</taxon>
        <taxon>Natrinema</taxon>
    </lineage>
</organism>
<sequence length="118" mass="12850">MAEPNPSRLTETFDLLSHPYRRYALYYLTRESETVSLDALASAIATWDGDHTGTDPSTDSETVEAALHHAHVPKLADAGIVLFDANAGVIQLDEADRIEGFLEDAARTDGYVQIATSD</sequence>
<keyword evidence="3" id="KW-1185">Reference proteome</keyword>
<dbReference type="InterPro" id="IPR055768">
    <property type="entry name" value="DUF7344"/>
</dbReference>
<dbReference type="EMBL" id="JAMQOT010000002">
    <property type="protein sequence ID" value="MDF9745490.1"/>
    <property type="molecule type" value="Genomic_DNA"/>
</dbReference>
<dbReference type="AlphaFoldDB" id="A0A9Q4L400"/>
<protein>
    <submittedName>
        <fullName evidence="2">ArsR family transcriptional regulator</fullName>
    </submittedName>
</protein>
<evidence type="ECO:0000313" key="2">
    <source>
        <dbReference type="EMBL" id="MDF9745490.1"/>
    </source>
</evidence>
<comment type="caution">
    <text evidence="2">The sequence shown here is derived from an EMBL/GenBank/DDBJ whole genome shotgun (WGS) entry which is preliminary data.</text>
</comment>
<reference evidence="2" key="1">
    <citation type="submission" date="2022-06" db="EMBL/GenBank/DDBJ databases">
        <title>Natrinema sp. a new haloarchaeum isolate from saline soil.</title>
        <authorList>
            <person name="Strakova D."/>
            <person name="Galisteo C."/>
            <person name="Sanchez-Porro C."/>
            <person name="Ventosa A."/>
        </authorList>
    </citation>
    <scope>NUCLEOTIDE SEQUENCE</scope>
    <source>
        <strain evidence="2">S1CR25-10</strain>
    </source>
</reference>